<keyword evidence="2" id="KW-1185">Reference proteome</keyword>
<evidence type="ECO:0000256" key="1">
    <source>
        <dbReference type="SAM" id="MobiDB-lite"/>
    </source>
</evidence>
<dbReference type="Proteomes" id="UP000248480">
    <property type="component" value="Unplaced"/>
</dbReference>
<name>A0A2Y9FXK5_TRIMA</name>
<evidence type="ECO:0000313" key="2">
    <source>
        <dbReference type="Proteomes" id="UP000248480"/>
    </source>
</evidence>
<dbReference type="InParanoid" id="A0A2Y9FXK5"/>
<gene>
    <name evidence="3" type="primary">HEPN1</name>
</gene>
<sequence>MNGGGESELEFRRLGRGQGCEDPLEASGRRRQNTQRAFLSFSFLIVPPHTADHCVSCELYTWQWLGAAAEGPGPDPLYSDG</sequence>
<proteinExistence type="predicted"/>
<evidence type="ECO:0000313" key="3">
    <source>
        <dbReference type="RefSeq" id="XP_012411844.1"/>
    </source>
</evidence>
<reference evidence="3" key="1">
    <citation type="submission" date="2025-08" db="UniProtKB">
        <authorList>
            <consortium name="RefSeq"/>
        </authorList>
    </citation>
    <scope>IDENTIFICATION</scope>
</reference>
<protein>
    <submittedName>
        <fullName evidence="3">Cancer susceptibility gene HEPN1 protein</fullName>
    </submittedName>
</protein>
<dbReference type="CTD" id="641654"/>
<organism evidence="2 3">
    <name type="scientific">Trichechus manatus latirostris</name>
    <name type="common">Florida manatee</name>
    <dbReference type="NCBI Taxonomy" id="127582"/>
    <lineage>
        <taxon>Eukaryota</taxon>
        <taxon>Metazoa</taxon>
        <taxon>Chordata</taxon>
        <taxon>Craniata</taxon>
        <taxon>Vertebrata</taxon>
        <taxon>Euteleostomi</taxon>
        <taxon>Mammalia</taxon>
        <taxon>Eutheria</taxon>
        <taxon>Afrotheria</taxon>
        <taxon>Sirenia</taxon>
        <taxon>Trichechidae</taxon>
        <taxon>Trichechus</taxon>
    </lineage>
</organism>
<dbReference type="AlphaFoldDB" id="A0A2Y9FXK5"/>
<accession>A0A2Y9FXK5</accession>
<dbReference type="RefSeq" id="XP_012411844.1">
    <property type="nucleotide sequence ID" value="XM_012556390.1"/>
</dbReference>
<dbReference type="KEGG" id="tmu:105756426"/>
<dbReference type="GeneID" id="105756426"/>
<dbReference type="OrthoDB" id="9480156at2759"/>
<feature type="region of interest" description="Disordered" evidence="1">
    <location>
        <begin position="1"/>
        <end position="31"/>
    </location>
</feature>